<proteinExistence type="predicted"/>
<organism evidence="1 2">
    <name type="scientific">Segatella copri</name>
    <dbReference type="NCBI Taxonomy" id="165179"/>
    <lineage>
        <taxon>Bacteria</taxon>
        <taxon>Pseudomonadati</taxon>
        <taxon>Bacteroidota</taxon>
        <taxon>Bacteroidia</taxon>
        <taxon>Bacteroidales</taxon>
        <taxon>Prevotellaceae</taxon>
        <taxon>Segatella</taxon>
    </lineage>
</organism>
<dbReference type="InterPro" id="IPR029470">
    <property type="entry name" value="PDDEXK_4"/>
</dbReference>
<dbReference type="Pfam" id="PF14281">
    <property type="entry name" value="PDDEXK_4"/>
    <property type="match status" value="1"/>
</dbReference>
<evidence type="ECO:0000313" key="1">
    <source>
        <dbReference type="EMBL" id="MQN81785.1"/>
    </source>
</evidence>
<dbReference type="AlphaFoldDB" id="A0A6G1U3Q5"/>
<evidence type="ECO:0000313" key="2">
    <source>
        <dbReference type="Proteomes" id="UP000480425"/>
    </source>
</evidence>
<reference evidence="1 2" key="1">
    <citation type="submission" date="2019-09" db="EMBL/GenBank/DDBJ databases">
        <title>Distinct polysaccharide growth profiles of human intestinal Prevotella copri isolates.</title>
        <authorList>
            <person name="Fehlner-Peach H."/>
            <person name="Magnabosco C."/>
            <person name="Raghavan V."/>
            <person name="Scher J.U."/>
            <person name="Tett A."/>
            <person name="Cox L.M."/>
            <person name="Gottsegen C."/>
            <person name="Watters A."/>
            <person name="Wiltshire- Gordon J.D."/>
            <person name="Segata N."/>
            <person name="Bonneau R."/>
            <person name="Littman D.R."/>
        </authorList>
    </citation>
    <scope>NUCLEOTIDE SEQUENCE [LARGE SCALE GENOMIC DNA]</scope>
    <source>
        <strain evidence="2">iA622</strain>
    </source>
</reference>
<dbReference type="Proteomes" id="UP000480425">
    <property type="component" value="Unassembled WGS sequence"/>
</dbReference>
<dbReference type="EMBL" id="VZCB01000093">
    <property type="protein sequence ID" value="MQN81785.1"/>
    <property type="molecule type" value="Genomic_DNA"/>
</dbReference>
<protein>
    <submittedName>
        <fullName evidence="1">Uncharacterized protein</fullName>
    </submittedName>
</protein>
<dbReference type="RefSeq" id="WP_153125242.1">
    <property type="nucleotide sequence ID" value="NZ_VZCB01000093.1"/>
</dbReference>
<accession>A0A6G1U3Q5</accession>
<name>A0A6G1U3Q5_9BACT</name>
<sequence length="492" mass="58281">MDTFVEKLNNNPIFQLSLSSKELFHSNFLAWLAEDKNTRTIFNQIMKIWMQDETWEFDDSKMMVKREYYHFDFCICKKVRNYHTDKDKEQETQAEEYIPGPIIFVLENKFKSLPYKEQLEKYHQKVLSLNVQGLKDQEKAKIFLRNEGKQKSEEKESLTLKRNWTKENIKLINSQNTETKYVLLTLVDNILDNIDKATSSNSSFTTTSTFKSGNIEITNTANWQIKNYSKYSDLLDDLNKKPEIWKDNTLKDFYQELIKKYCEFISLFSEHITTCLSKMDKNKEWNSINPNTCWSILTNQQDFNKIRCSDIWQKSVMYKCAKYLSSKISSDFVIDYNSDDKHIWEDRNETPEGKQKLFIGIGFFHGEAFLEFKYRMNDNCIFTLQQQGNNTLCVGVVVKGINKIEKKNGWNNEVIKKIGEYFPDFIEYKDKKFYAYQGRYCSFFYYHLAEEEVGNSSIEIKQKGEKRLSVTITIDKMIAIMKETIMSKNIGK</sequence>
<comment type="caution">
    <text evidence="1">The sequence shown here is derived from an EMBL/GenBank/DDBJ whole genome shotgun (WGS) entry which is preliminary data.</text>
</comment>
<gene>
    <name evidence="1" type="ORF">F7D73_12690</name>
</gene>
<dbReference type="OrthoDB" id="1489784at2"/>